<proteinExistence type="predicted"/>
<protein>
    <submittedName>
        <fullName evidence="1">Uncharacterized protein</fullName>
    </submittedName>
</protein>
<gene>
    <name evidence="1" type="ORF">L6164_020058</name>
</gene>
<sequence>MHFLSENLRTPSFFSMNLSFLHSPPKAASASVHTTGPGSSCCLQRENSMGVEDDPMVVPKLSPPNSYEAVVNGGTFDRLHEGHHLFLKASADLARRRIVIGVCDGPMLAKKQYSELIQPIEERVRNVENYIKSIKSELEVQAVPITDPYGPSITDENLEAIVVSKETLPGGLAVNRKRAEKGLSQLKIEVVDLLSADSSESKLSSSTLRRLEFEEAKRRSTQSETVK</sequence>
<evidence type="ECO:0000313" key="1">
    <source>
        <dbReference type="EMBL" id="KAI4327619.1"/>
    </source>
</evidence>
<comment type="caution">
    <text evidence="1">The sequence shown here is derived from an EMBL/GenBank/DDBJ whole genome shotgun (WGS) entry which is preliminary data.</text>
</comment>
<dbReference type="EMBL" id="CM039433">
    <property type="protein sequence ID" value="KAI4327619.1"/>
    <property type="molecule type" value="Genomic_DNA"/>
</dbReference>
<organism evidence="1 2">
    <name type="scientific">Bauhinia variegata</name>
    <name type="common">Purple orchid tree</name>
    <name type="synonym">Phanera variegata</name>
    <dbReference type="NCBI Taxonomy" id="167791"/>
    <lineage>
        <taxon>Eukaryota</taxon>
        <taxon>Viridiplantae</taxon>
        <taxon>Streptophyta</taxon>
        <taxon>Embryophyta</taxon>
        <taxon>Tracheophyta</taxon>
        <taxon>Spermatophyta</taxon>
        <taxon>Magnoliopsida</taxon>
        <taxon>eudicotyledons</taxon>
        <taxon>Gunneridae</taxon>
        <taxon>Pentapetalae</taxon>
        <taxon>rosids</taxon>
        <taxon>fabids</taxon>
        <taxon>Fabales</taxon>
        <taxon>Fabaceae</taxon>
        <taxon>Cercidoideae</taxon>
        <taxon>Cercideae</taxon>
        <taxon>Bauhiniinae</taxon>
        <taxon>Bauhinia</taxon>
    </lineage>
</organism>
<accession>A0ACB9MVU3</accession>
<evidence type="ECO:0000313" key="2">
    <source>
        <dbReference type="Proteomes" id="UP000828941"/>
    </source>
</evidence>
<reference evidence="1 2" key="1">
    <citation type="journal article" date="2022" name="DNA Res.">
        <title>Chromosomal-level genome assembly of the orchid tree Bauhinia variegata (Leguminosae; Cercidoideae) supports the allotetraploid origin hypothesis of Bauhinia.</title>
        <authorList>
            <person name="Zhong Y."/>
            <person name="Chen Y."/>
            <person name="Zheng D."/>
            <person name="Pang J."/>
            <person name="Liu Y."/>
            <person name="Luo S."/>
            <person name="Meng S."/>
            <person name="Qian L."/>
            <person name="Wei D."/>
            <person name="Dai S."/>
            <person name="Zhou R."/>
        </authorList>
    </citation>
    <scope>NUCLEOTIDE SEQUENCE [LARGE SCALE GENOMIC DNA]</scope>
    <source>
        <strain evidence="1">BV-YZ2020</strain>
    </source>
</reference>
<keyword evidence="2" id="KW-1185">Reference proteome</keyword>
<name>A0ACB9MVU3_BAUVA</name>
<dbReference type="Proteomes" id="UP000828941">
    <property type="component" value="Chromosome 8"/>
</dbReference>